<dbReference type="AlphaFoldDB" id="B7JNX8"/>
<dbReference type="KEGG" id="bcu:BCAH820_4368"/>
<protein>
    <recommendedName>
        <fullName evidence="3">XkdX family protein</fullName>
    </recommendedName>
</protein>
<dbReference type="EMBL" id="CP001283">
    <property type="protein sequence ID" value="ACK88644.1"/>
    <property type="molecule type" value="Genomic_DNA"/>
</dbReference>
<evidence type="ECO:0000313" key="2">
    <source>
        <dbReference type="Proteomes" id="UP000001363"/>
    </source>
</evidence>
<gene>
    <name evidence="1" type="ordered locus">BCAH820_4368</name>
</gene>
<sequence>MNWFETVKLYYDWECYDDNDVLDYYKWGYITGNQFIEITGEEIPTT</sequence>
<proteinExistence type="predicted"/>
<dbReference type="Proteomes" id="UP000001363">
    <property type="component" value="Chromosome"/>
</dbReference>
<evidence type="ECO:0000313" key="1">
    <source>
        <dbReference type="EMBL" id="ACK88644.1"/>
    </source>
</evidence>
<organism evidence="1 2">
    <name type="scientific">Bacillus cereus (strain AH820)</name>
    <dbReference type="NCBI Taxonomy" id="405535"/>
    <lineage>
        <taxon>Bacteria</taxon>
        <taxon>Bacillati</taxon>
        <taxon>Bacillota</taxon>
        <taxon>Bacilli</taxon>
        <taxon>Bacillales</taxon>
        <taxon>Bacillaceae</taxon>
        <taxon>Bacillus</taxon>
        <taxon>Bacillus cereus group</taxon>
    </lineage>
</organism>
<dbReference type="InterPro" id="IPR010022">
    <property type="entry name" value="XkdX"/>
</dbReference>
<reference evidence="1 2" key="1">
    <citation type="submission" date="2008-10" db="EMBL/GenBank/DDBJ databases">
        <title>Genome sequence of Bacillus cereus AH820.</title>
        <authorList>
            <person name="Dodson R.J."/>
            <person name="Durkin A.S."/>
            <person name="Rosovitz M.J."/>
            <person name="Rasko D.A."/>
            <person name="Hoffmaster A."/>
            <person name="Ravel J."/>
            <person name="Sutton G."/>
        </authorList>
    </citation>
    <scope>NUCLEOTIDE SEQUENCE [LARGE SCALE GENOMIC DNA]</scope>
    <source>
        <strain evidence="1 2">AH820</strain>
    </source>
</reference>
<evidence type="ECO:0008006" key="3">
    <source>
        <dbReference type="Google" id="ProtNLM"/>
    </source>
</evidence>
<accession>B7JNX8</accession>
<dbReference type="RefSeq" id="WP_001103982.1">
    <property type="nucleotide sequence ID" value="NC_011773.1"/>
</dbReference>
<dbReference type="NCBIfam" id="TIGR01669">
    <property type="entry name" value="phage_XkdX"/>
    <property type="match status" value="1"/>
</dbReference>
<dbReference type="Pfam" id="PF09693">
    <property type="entry name" value="Phage_XkdX"/>
    <property type="match status" value="1"/>
</dbReference>
<dbReference type="HOGENOM" id="CLU_195756_3_0_9"/>
<name>B7JNX8_BACC0</name>